<dbReference type="InterPro" id="IPR002941">
    <property type="entry name" value="DNA_methylase_N4/N6"/>
</dbReference>
<comment type="caution">
    <text evidence="7">The sequence shown here is derived from an EMBL/GenBank/DDBJ whole genome shotgun (WGS) entry which is preliminary data.</text>
</comment>
<dbReference type="InterPro" id="IPR022221">
    <property type="entry name" value="TypeIII_RM_meth"/>
</dbReference>
<dbReference type="RefSeq" id="WP_381535033.1">
    <property type="nucleotide sequence ID" value="NZ_JBHUGI010000001.1"/>
</dbReference>
<dbReference type="Proteomes" id="UP001597218">
    <property type="component" value="Unassembled WGS sequence"/>
</dbReference>
<evidence type="ECO:0000313" key="7">
    <source>
        <dbReference type="EMBL" id="MFD1926457.1"/>
    </source>
</evidence>
<dbReference type="InterPro" id="IPR001091">
    <property type="entry name" value="RM_Methyltransferase"/>
</dbReference>
<dbReference type="Gene3D" id="3.40.50.150">
    <property type="entry name" value="Vaccinia Virus protein VP39"/>
    <property type="match status" value="1"/>
</dbReference>
<dbReference type="InterPro" id="IPR029063">
    <property type="entry name" value="SAM-dependent_MTases_sf"/>
</dbReference>
<evidence type="ECO:0000313" key="8">
    <source>
        <dbReference type="Proteomes" id="UP001597218"/>
    </source>
</evidence>
<gene>
    <name evidence="7" type="ORF">ACFSFY_00020</name>
</gene>
<keyword evidence="2" id="KW-0808">Transferase</keyword>
<dbReference type="Pfam" id="PF12564">
    <property type="entry name" value="TypeIII_RM_meth"/>
    <property type="match status" value="1"/>
</dbReference>
<evidence type="ECO:0000256" key="4">
    <source>
        <dbReference type="ARBA" id="ARBA00022747"/>
    </source>
</evidence>
<dbReference type="EMBL" id="JBHUGI010000001">
    <property type="protein sequence ID" value="MFD1926457.1"/>
    <property type="molecule type" value="Genomic_DNA"/>
</dbReference>
<evidence type="ECO:0000259" key="5">
    <source>
        <dbReference type="Pfam" id="PF01555"/>
    </source>
</evidence>
<dbReference type="SUPFAM" id="SSF53335">
    <property type="entry name" value="S-adenosyl-L-methionine-dependent methyltransferases"/>
    <property type="match status" value="1"/>
</dbReference>
<protein>
    <submittedName>
        <fullName evidence="7">DNA methyltransferase</fullName>
    </submittedName>
</protein>
<feature type="domain" description="Type III restriction/modification enzyme methylation subunit" evidence="6">
    <location>
        <begin position="41"/>
        <end position="93"/>
    </location>
</feature>
<keyword evidence="1 7" id="KW-0489">Methyltransferase</keyword>
<feature type="domain" description="DNA methylase N-4/N-6" evidence="5">
    <location>
        <begin position="196"/>
        <end position="489"/>
    </location>
</feature>
<keyword evidence="3" id="KW-0949">S-adenosyl-L-methionine</keyword>
<organism evidence="7 8">
    <name type="scientific">Sporosarcina siberiensis</name>
    <dbReference type="NCBI Taxonomy" id="1365606"/>
    <lineage>
        <taxon>Bacteria</taxon>
        <taxon>Bacillati</taxon>
        <taxon>Bacillota</taxon>
        <taxon>Bacilli</taxon>
        <taxon>Bacillales</taxon>
        <taxon>Caryophanaceae</taxon>
        <taxon>Sporosarcina</taxon>
    </lineage>
</organism>
<sequence>METKLISEINATLLAFPEYWENNTLIKSKVIEDLRSYRVELLEALLSNENVKAAYSLKVENGFIFKSDEFISMLRFKNYWDNSYTKFSNEIGLTSDGRYLKYNTDVVVDFPHKDCVLEGGMSTEDVDRNEIYYHNVLAKEEIDIMLTPKVLSNVKKYSEHGEQEINEVNDNDNLIIKGNNLIALHSLKSRYAGEIKQIFIDPPYYFIDKKNDDTFGYNSNFKLSTWLTFMKTRLEIARELLAEDGSLWISIDDDGAHYLKVLCDGVFGSNNFINNVIWEKKFSPQNDATWLSDSHDHILVFAKNKKIWRPNLLPRSEEMDSRYSNPDNDLRGVWTSGDLSVKSYNANTDYTITTPSGRKVNPPNTYCWRVTKDKLNEMIKDNRIWFGVEGNNVPRIKRFLSEVKNGVTATTVWKHTEVGHNQDAKKEVNTLEDVDSFATPKPEHLLHRILHLGSNESDIVLDFFMGSGTTQAVAMKMNRQFIGIEQMDYINTVSVPRLQKVIEGEQGGISKDVEWQGGGSFVYAELHELNMHFVTMIQQAKNEGDLGEAIDELNKSAFLNFKVDIEKVAIDNSDFSGLSLEEKKQILIETLDMNQLYLSYSEMDDSQFGVPESVKKFNHSFYKNEGVSDNE</sequence>
<dbReference type="Pfam" id="PF01555">
    <property type="entry name" value="N6_N4_Mtase"/>
    <property type="match status" value="1"/>
</dbReference>
<evidence type="ECO:0000259" key="6">
    <source>
        <dbReference type="Pfam" id="PF12564"/>
    </source>
</evidence>
<reference evidence="8" key="1">
    <citation type="journal article" date="2019" name="Int. J. Syst. Evol. Microbiol.">
        <title>The Global Catalogue of Microorganisms (GCM) 10K type strain sequencing project: providing services to taxonomists for standard genome sequencing and annotation.</title>
        <authorList>
            <consortium name="The Broad Institute Genomics Platform"/>
            <consortium name="The Broad Institute Genome Sequencing Center for Infectious Disease"/>
            <person name="Wu L."/>
            <person name="Ma J."/>
        </authorList>
    </citation>
    <scope>NUCLEOTIDE SEQUENCE [LARGE SCALE GENOMIC DNA]</scope>
    <source>
        <strain evidence="8">CGMCC 4.7177</strain>
    </source>
</reference>
<keyword evidence="8" id="KW-1185">Reference proteome</keyword>
<dbReference type="InterPro" id="IPR002295">
    <property type="entry name" value="N4/N6-MTase_EcoPI_Mod-like"/>
</dbReference>
<evidence type="ECO:0000256" key="3">
    <source>
        <dbReference type="ARBA" id="ARBA00022691"/>
    </source>
</evidence>
<keyword evidence="4" id="KW-0680">Restriction system</keyword>
<evidence type="ECO:0000256" key="1">
    <source>
        <dbReference type="ARBA" id="ARBA00022603"/>
    </source>
</evidence>
<dbReference type="PIRSF" id="PIRSF015855">
    <property type="entry name" value="TypeIII_Mtase_mKpnI"/>
    <property type="match status" value="1"/>
</dbReference>
<evidence type="ECO:0000256" key="2">
    <source>
        <dbReference type="ARBA" id="ARBA00022679"/>
    </source>
</evidence>
<proteinExistence type="predicted"/>
<accession>A0ABW4SCD1</accession>
<dbReference type="GO" id="GO:0032259">
    <property type="term" value="P:methylation"/>
    <property type="evidence" value="ECO:0007669"/>
    <property type="project" value="UniProtKB-KW"/>
</dbReference>
<dbReference type="PRINTS" id="PR00508">
    <property type="entry name" value="S21N4MTFRASE"/>
</dbReference>
<name>A0ABW4SCD1_9BACL</name>
<dbReference type="GO" id="GO:0008168">
    <property type="term" value="F:methyltransferase activity"/>
    <property type="evidence" value="ECO:0007669"/>
    <property type="project" value="UniProtKB-KW"/>
</dbReference>